<comment type="caution">
    <text evidence="2">The sequence shown here is derived from an EMBL/GenBank/DDBJ whole genome shotgun (WGS) entry which is preliminary data.</text>
</comment>
<dbReference type="InParanoid" id="A0A263CVM0"/>
<dbReference type="RefSeq" id="WP_094865820.1">
    <property type="nucleotide sequence ID" value="NZ_NKYE01000023.1"/>
</dbReference>
<keyword evidence="3" id="KW-1185">Reference proteome</keyword>
<name>A0A263CVM0_9PSEU</name>
<protein>
    <submittedName>
        <fullName evidence="2">Uncharacterized protein</fullName>
    </submittedName>
</protein>
<accession>A0A263CVM0</accession>
<keyword evidence="1" id="KW-1133">Transmembrane helix</keyword>
<sequence length="67" mass="6853">MKNGIVYVLGALLLAIGAVWGLQGVGVLTGSPMTGQKLWFGIGLLAVIAGAGLIAYGVRRTRADKAK</sequence>
<keyword evidence="1" id="KW-0812">Transmembrane</keyword>
<dbReference type="Proteomes" id="UP000242444">
    <property type="component" value="Unassembled WGS sequence"/>
</dbReference>
<gene>
    <name evidence="2" type="ORF">CFN78_26775</name>
</gene>
<proteinExistence type="predicted"/>
<keyword evidence="1" id="KW-0472">Membrane</keyword>
<reference evidence="2 3" key="1">
    <citation type="submission" date="2017-07" db="EMBL/GenBank/DDBJ databases">
        <title>Amycolatopsis antarcticus sp. nov., isolated from the surface of an Antarcticus brown macroalga.</title>
        <authorList>
            <person name="Wang J."/>
            <person name="Leiva S."/>
            <person name="Huang J."/>
            <person name="Huang Y."/>
        </authorList>
    </citation>
    <scope>NUCLEOTIDE SEQUENCE [LARGE SCALE GENOMIC DNA]</scope>
    <source>
        <strain evidence="2 3">AU-G6</strain>
    </source>
</reference>
<feature type="transmembrane region" description="Helical" evidence="1">
    <location>
        <begin position="37"/>
        <end position="58"/>
    </location>
</feature>
<organism evidence="2 3">
    <name type="scientific">Amycolatopsis antarctica</name>
    <dbReference type="NCBI Taxonomy" id="1854586"/>
    <lineage>
        <taxon>Bacteria</taxon>
        <taxon>Bacillati</taxon>
        <taxon>Actinomycetota</taxon>
        <taxon>Actinomycetes</taxon>
        <taxon>Pseudonocardiales</taxon>
        <taxon>Pseudonocardiaceae</taxon>
        <taxon>Amycolatopsis</taxon>
    </lineage>
</organism>
<dbReference type="AlphaFoldDB" id="A0A263CVM0"/>
<evidence type="ECO:0000313" key="3">
    <source>
        <dbReference type="Proteomes" id="UP000242444"/>
    </source>
</evidence>
<dbReference type="EMBL" id="NKYE01000023">
    <property type="protein sequence ID" value="OZM70174.1"/>
    <property type="molecule type" value="Genomic_DNA"/>
</dbReference>
<evidence type="ECO:0000256" key="1">
    <source>
        <dbReference type="SAM" id="Phobius"/>
    </source>
</evidence>
<evidence type="ECO:0000313" key="2">
    <source>
        <dbReference type="EMBL" id="OZM70174.1"/>
    </source>
</evidence>